<sequence>MDSIDLELVRCCRIALNLVVDTRNMVLNIRPLVSAPLAGCCTVLSVFGFIILFAFGSFYARHAAALTESTADPKNPDFVAKVCYTAAFVYAAFVVFCGLQLTVHQRYPRGVQL</sequence>
<reference evidence="6" key="1">
    <citation type="submission" date="2023-10" db="EMBL/GenBank/DDBJ databases">
        <authorList>
            <person name="Noh H."/>
        </authorList>
    </citation>
    <scope>NUCLEOTIDE SEQUENCE</scope>
    <source>
        <strain evidence="6">DUCC4014</strain>
    </source>
</reference>
<name>A0AAF1BJ13_9TREE</name>
<gene>
    <name evidence="6" type="primary">YPR170W-B</name>
    <name evidence="6" type="ORF">LOC62_04G005696</name>
</gene>
<evidence type="ECO:0000256" key="1">
    <source>
        <dbReference type="ARBA" id="ARBA00004370"/>
    </source>
</evidence>
<comment type="subcellular location">
    <subcellularLocation>
        <location evidence="1">Membrane</location>
    </subcellularLocation>
</comment>
<accession>A0AAF1BJ13</accession>
<keyword evidence="4 5" id="KW-0472">Membrane</keyword>
<keyword evidence="7" id="KW-1185">Reference proteome</keyword>
<feature type="transmembrane region" description="Helical" evidence="5">
    <location>
        <begin position="32"/>
        <end position="58"/>
    </location>
</feature>
<evidence type="ECO:0000256" key="5">
    <source>
        <dbReference type="SAM" id="Phobius"/>
    </source>
</evidence>
<dbReference type="Pfam" id="PF23489">
    <property type="entry name" value="V-ATPase_su_f"/>
    <property type="match status" value="1"/>
</dbReference>
<dbReference type="GO" id="GO:0016020">
    <property type="term" value="C:membrane"/>
    <property type="evidence" value="ECO:0007669"/>
    <property type="project" value="UniProtKB-SubCell"/>
</dbReference>
<proteinExistence type="predicted"/>
<evidence type="ECO:0000313" key="6">
    <source>
        <dbReference type="EMBL" id="WOO82197.1"/>
    </source>
</evidence>
<dbReference type="GeneID" id="87808924"/>
<dbReference type="RefSeq" id="XP_062628229.1">
    <property type="nucleotide sequence ID" value="XM_062772245.1"/>
</dbReference>
<keyword evidence="2 5" id="KW-0812">Transmembrane</keyword>
<evidence type="ECO:0000256" key="3">
    <source>
        <dbReference type="ARBA" id="ARBA00022989"/>
    </source>
</evidence>
<feature type="transmembrane region" description="Helical" evidence="5">
    <location>
        <begin position="78"/>
        <end position="99"/>
    </location>
</feature>
<organism evidence="6 7">
    <name type="scientific">Vanrija pseudolonga</name>
    <dbReference type="NCBI Taxonomy" id="143232"/>
    <lineage>
        <taxon>Eukaryota</taxon>
        <taxon>Fungi</taxon>
        <taxon>Dikarya</taxon>
        <taxon>Basidiomycota</taxon>
        <taxon>Agaricomycotina</taxon>
        <taxon>Tremellomycetes</taxon>
        <taxon>Trichosporonales</taxon>
        <taxon>Trichosporonaceae</taxon>
        <taxon>Vanrija</taxon>
    </lineage>
</organism>
<evidence type="ECO:0000313" key="7">
    <source>
        <dbReference type="Proteomes" id="UP000827549"/>
    </source>
</evidence>
<dbReference type="EMBL" id="CP086717">
    <property type="protein sequence ID" value="WOO82197.1"/>
    <property type="molecule type" value="Genomic_DNA"/>
</dbReference>
<keyword evidence="3 5" id="KW-1133">Transmembrane helix</keyword>
<evidence type="ECO:0000256" key="2">
    <source>
        <dbReference type="ARBA" id="ARBA00022692"/>
    </source>
</evidence>
<dbReference type="Proteomes" id="UP000827549">
    <property type="component" value="Chromosome 4"/>
</dbReference>
<dbReference type="InterPro" id="IPR056552">
    <property type="entry name" value="Ribonucl_Kappa"/>
</dbReference>
<protein>
    <submittedName>
        <fullName evidence="6">Purtative protein</fullName>
    </submittedName>
</protein>
<evidence type="ECO:0000256" key="4">
    <source>
        <dbReference type="ARBA" id="ARBA00023136"/>
    </source>
</evidence>
<dbReference type="AlphaFoldDB" id="A0AAF1BJ13"/>